<name>A0A9E6XTW5_9ACTN</name>
<evidence type="ECO:0000256" key="1">
    <source>
        <dbReference type="ARBA" id="ARBA00006484"/>
    </source>
</evidence>
<dbReference type="PROSITE" id="PS00061">
    <property type="entry name" value="ADH_SHORT"/>
    <property type="match status" value="1"/>
</dbReference>
<dbReference type="AlphaFoldDB" id="A0A9E6XTW5"/>
<dbReference type="RefSeq" id="WP_259314053.1">
    <property type="nucleotide sequence ID" value="NZ_CP087164.1"/>
</dbReference>
<comment type="similarity">
    <text evidence="1">Belongs to the short-chain dehydrogenases/reductases (SDR) family.</text>
</comment>
<evidence type="ECO:0000256" key="2">
    <source>
        <dbReference type="ARBA" id="ARBA00023002"/>
    </source>
</evidence>
<dbReference type="GO" id="GO:0016491">
    <property type="term" value="F:oxidoreductase activity"/>
    <property type="evidence" value="ECO:0007669"/>
    <property type="project" value="UniProtKB-KW"/>
</dbReference>
<protein>
    <submittedName>
        <fullName evidence="5">Dihydroanticapsin 7-dehydrogenase</fullName>
        <ecNumber evidence="5">1.1.1.385</ecNumber>
    </submittedName>
</protein>
<evidence type="ECO:0000313" key="6">
    <source>
        <dbReference type="Proteomes" id="UP001162834"/>
    </source>
</evidence>
<dbReference type="EMBL" id="CP087164">
    <property type="protein sequence ID" value="UGS34374.1"/>
    <property type="molecule type" value="Genomic_DNA"/>
</dbReference>
<dbReference type="InterPro" id="IPR057326">
    <property type="entry name" value="KR_dom"/>
</dbReference>
<dbReference type="Proteomes" id="UP001162834">
    <property type="component" value="Chromosome"/>
</dbReference>
<proteinExistence type="inferred from homology"/>
<dbReference type="Gene3D" id="3.40.50.720">
    <property type="entry name" value="NAD(P)-binding Rossmann-like Domain"/>
    <property type="match status" value="1"/>
</dbReference>
<keyword evidence="2 5" id="KW-0560">Oxidoreductase</keyword>
<accession>A0A9E6XTW5</accession>
<dbReference type="Pfam" id="PF13561">
    <property type="entry name" value="adh_short_C2"/>
    <property type="match status" value="1"/>
</dbReference>
<reference evidence="5" key="1">
    <citation type="journal article" date="2022" name="Int. J. Syst. Evol. Microbiol.">
        <title>Pseudomonas aegrilactucae sp. nov. and Pseudomonas morbosilactucae sp. nov., pathogens causing bacterial rot of lettuce in Japan.</title>
        <authorList>
            <person name="Sawada H."/>
            <person name="Fujikawa T."/>
            <person name="Satou M."/>
        </authorList>
    </citation>
    <scope>NUCLEOTIDE SEQUENCE</scope>
    <source>
        <strain evidence="5">0166_1</strain>
    </source>
</reference>
<dbReference type="SMART" id="SM00822">
    <property type="entry name" value="PKS_KR"/>
    <property type="match status" value="1"/>
</dbReference>
<dbReference type="InterPro" id="IPR036291">
    <property type="entry name" value="NAD(P)-bd_dom_sf"/>
</dbReference>
<dbReference type="EC" id="1.1.1.385" evidence="5"/>
<dbReference type="InterPro" id="IPR002347">
    <property type="entry name" value="SDR_fam"/>
</dbReference>
<keyword evidence="3" id="KW-0520">NAD</keyword>
<evidence type="ECO:0000256" key="3">
    <source>
        <dbReference type="ARBA" id="ARBA00023027"/>
    </source>
</evidence>
<dbReference type="SUPFAM" id="SSF51735">
    <property type="entry name" value="NAD(P)-binding Rossmann-fold domains"/>
    <property type="match status" value="1"/>
</dbReference>
<feature type="domain" description="Ketoreductase" evidence="4">
    <location>
        <begin position="17"/>
        <end position="212"/>
    </location>
</feature>
<dbReference type="PANTHER" id="PTHR24321:SF8">
    <property type="entry name" value="ESTRADIOL 17-BETA-DEHYDROGENASE 8-RELATED"/>
    <property type="match status" value="1"/>
</dbReference>
<dbReference type="PRINTS" id="PR00080">
    <property type="entry name" value="SDRFAMILY"/>
</dbReference>
<evidence type="ECO:0000259" key="4">
    <source>
        <dbReference type="SMART" id="SM00822"/>
    </source>
</evidence>
<dbReference type="PANTHER" id="PTHR24321">
    <property type="entry name" value="DEHYDROGENASES, SHORT CHAIN"/>
    <property type="match status" value="1"/>
</dbReference>
<dbReference type="PRINTS" id="PR00081">
    <property type="entry name" value="GDHRDH"/>
</dbReference>
<dbReference type="CDD" id="cd05233">
    <property type="entry name" value="SDR_c"/>
    <property type="match status" value="1"/>
</dbReference>
<evidence type="ECO:0000313" key="5">
    <source>
        <dbReference type="EMBL" id="UGS34374.1"/>
    </source>
</evidence>
<dbReference type="FunFam" id="3.40.50.720:FF:000084">
    <property type="entry name" value="Short-chain dehydrogenase reductase"/>
    <property type="match status" value="1"/>
</dbReference>
<sequence length="275" mass="28015">MTAARSAGDRTTKRRDRVALVTGGGSGIGEATVRRLVADGATVAVLDVREAEADRVVQSLPAGSGWAVGCDVSRPAEVDDAVRKVIELAGGRLDAVVNCAGIGTEGSIGDLELDDWHRTLAVNLTGPMLVIRAALPALTAGGAGSVVNIASAAGRRAIAGFAAYSASKAGLIMLTQQAAVDYGAAGVRFNVICPGWVRTAMSTADMEAVKQMRGGTTEEAFTWVSRHTPLQRVSDPSEIASIVAFLAGADSSYVSGAVIAADGGSSVIEVSTLMT</sequence>
<dbReference type="InterPro" id="IPR020904">
    <property type="entry name" value="Sc_DH/Rdtase_CS"/>
</dbReference>
<keyword evidence="6" id="KW-1185">Reference proteome</keyword>
<dbReference type="KEGG" id="sbae:DSM104329_00752"/>
<gene>
    <name evidence="5" type="primary">bacC_1</name>
    <name evidence="5" type="ORF">DSM104329_00752</name>
</gene>
<organism evidence="5 6">
    <name type="scientific">Capillimicrobium parvum</name>
    <dbReference type="NCBI Taxonomy" id="2884022"/>
    <lineage>
        <taxon>Bacteria</taxon>
        <taxon>Bacillati</taxon>
        <taxon>Actinomycetota</taxon>
        <taxon>Thermoleophilia</taxon>
        <taxon>Solirubrobacterales</taxon>
        <taxon>Capillimicrobiaceae</taxon>
        <taxon>Capillimicrobium</taxon>
    </lineage>
</organism>